<dbReference type="InterPro" id="IPR025944">
    <property type="entry name" value="Sigma_54_int_dom_CS"/>
</dbReference>
<dbReference type="PANTHER" id="PTHR32071">
    <property type="entry name" value="TRANSCRIPTIONAL REGULATORY PROTEIN"/>
    <property type="match status" value="1"/>
</dbReference>
<dbReference type="Pfam" id="PF00158">
    <property type="entry name" value="Sigma54_activat"/>
    <property type="match status" value="1"/>
</dbReference>
<keyword evidence="2" id="KW-0067">ATP-binding</keyword>
<dbReference type="SUPFAM" id="SSF52540">
    <property type="entry name" value="P-loop containing nucleoside triphosphate hydrolases"/>
    <property type="match status" value="1"/>
</dbReference>
<dbReference type="CDD" id="cd00130">
    <property type="entry name" value="PAS"/>
    <property type="match status" value="1"/>
</dbReference>
<evidence type="ECO:0000256" key="4">
    <source>
        <dbReference type="ARBA" id="ARBA00023125"/>
    </source>
</evidence>
<evidence type="ECO:0000256" key="5">
    <source>
        <dbReference type="ARBA" id="ARBA00023163"/>
    </source>
</evidence>
<dbReference type="InterPro" id="IPR058031">
    <property type="entry name" value="AAA_lid_NorR"/>
</dbReference>
<dbReference type="PROSITE" id="PS00688">
    <property type="entry name" value="SIGMA54_INTERACT_3"/>
    <property type="match status" value="1"/>
</dbReference>
<dbReference type="InterPro" id="IPR002197">
    <property type="entry name" value="HTH_Fis"/>
</dbReference>
<name>A0A926E816_9FIRM</name>
<evidence type="ECO:0000259" key="7">
    <source>
        <dbReference type="PROSITE" id="PS50045"/>
    </source>
</evidence>
<evidence type="ECO:0000313" key="10">
    <source>
        <dbReference type="Proteomes" id="UP000610862"/>
    </source>
</evidence>
<dbReference type="SUPFAM" id="SSF46689">
    <property type="entry name" value="Homeodomain-like"/>
    <property type="match status" value="1"/>
</dbReference>
<dbReference type="InterPro" id="IPR035965">
    <property type="entry name" value="PAS-like_dom_sf"/>
</dbReference>
<dbReference type="Gene3D" id="1.10.8.60">
    <property type="match status" value="1"/>
</dbReference>
<dbReference type="InterPro" id="IPR027417">
    <property type="entry name" value="P-loop_NTPase"/>
</dbReference>
<dbReference type="InterPro" id="IPR025662">
    <property type="entry name" value="Sigma_54_int_dom_ATP-bd_1"/>
</dbReference>
<dbReference type="Gene3D" id="3.40.50.300">
    <property type="entry name" value="P-loop containing nucleotide triphosphate hydrolases"/>
    <property type="match status" value="1"/>
</dbReference>
<proteinExistence type="predicted"/>
<dbReference type="Pfam" id="PF25601">
    <property type="entry name" value="AAA_lid_14"/>
    <property type="match status" value="1"/>
</dbReference>
<dbReference type="Pfam" id="PF02954">
    <property type="entry name" value="HTH_8"/>
    <property type="match status" value="1"/>
</dbReference>
<dbReference type="Pfam" id="PF13426">
    <property type="entry name" value="PAS_9"/>
    <property type="match status" value="1"/>
</dbReference>
<keyword evidence="1" id="KW-0547">Nucleotide-binding</keyword>
<keyword evidence="6" id="KW-0175">Coiled coil</keyword>
<dbReference type="Gene3D" id="1.10.10.60">
    <property type="entry name" value="Homeodomain-like"/>
    <property type="match status" value="1"/>
</dbReference>
<protein>
    <submittedName>
        <fullName evidence="9">Sigma 54-interacting transcriptional regulator</fullName>
    </submittedName>
</protein>
<dbReference type="PROSITE" id="PS00675">
    <property type="entry name" value="SIGMA54_INTERACT_1"/>
    <property type="match status" value="1"/>
</dbReference>
<feature type="coiled-coil region" evidence="6">
    <location>
        <begin position="119"/>
        <end position="153"/>
    </location>
</feature>
<organism evidence="9 10">
    <name type="scientific">Lentihominibacter hominis</name>
    <dbReference type="NCBI Taxonomy" id="2763645"/>
    <lineage>
        <taxon>Bacteria</taxon>
        <taxon>Bacillati</taxon>
        <taxon>Bacillota</taxon>
        <taxon>Clostridia</taxon>
        <taxon>Peptostreptococcales</taxon>
        <taxon>Anaerovoracaceae</taxon>
        <taxon>Lentihominibacter</taxon>
    </lineage>
</organism>
<dbReference type="Gene3D" id="3.30.450.20">
    <property type="entry name" value="PAS domain"/>
    <property type="match status" value="1"/>
</dbReference>
<dbReference type="AlphaFoldDB" id="A0A926E816"/>
<comment type="caution">
    <text evidence="9">The sequence shown here is derived from an EMBL/GenBank/DDBJ whole genome shotgun (WGS) entry which is preliminary data.</text>
</comment>
<dbReference type="SMART" id="SM00382">
    <property type="entry name" value="AAA"/>
    <property type="match status" value="1"/>
</dbReference>
<feature type="domain" description="Sigma-54 factor interaction" evidence="7">
    <location>
        <begin position="154"/>
        <end position="383"/>
    </location>
</feature>
<dbReference type="CDD" id="cd00009">
    <property type="entry name" value="AAA"/>
    <property type="match status" value="1"/>
</dbReference>
<dbReference type="InterPro" id="IPR003593">
    <property type="entry name" value="AAA+_ATPase"/>
</dbReference>
<reference evidence="9" key="1">
    <citation type="submission" date="2020-08" db="EMBL/GenBank/DDBJ databases">
        <title>Genome public.</title>
        <authorList>
            <person name="Liu C."/>
            <person name="Sun Q."/>
        </authorList>
    </citation>
    <scope>NUCLEOTIDE SEQUENCE</scope>
    <source>
        <strain evidence="9">NSJ-24</strain>
    </source>
</reference>
<dbReference type="SUPFAM" id="SSF55785">
    <property type="entry name" value="PYP-like sensor domain (PAS domain)"/>
    <property type="match status" value="1"/>
</dbReference>
<dbReference type="EMBL" id="JACRTA010000001">
    <property type="protein sequence ID" value="MBC8567321.1"/>
    <property type="molecule type" value="Genomic_DNA"/>
</dbReference>
<dbReference type="NCBIfam" id="TIGR00229">
    <property type="entry name" value="sensory_box"/>
    <property type="match status" value="1"/>
</dbReference>
<evidence type="ECO:0000256" key="3">
    <source>
        <dbReference type="ARBA" id="ARBA00023015"/>
    </source>
</evidence>
<accession>A0A926E816</accession>
<evidence type="ECO:0000313" key="9">
    <source>
        <dbReference type="EMBL" id="MBC8567321.1"/>
    </source>
</evidence>
<dbReference type="InterPro" id="IPR002078">
    <property type="entry name" value="Sigma_54_int"/>
</dbReference>
<dbReference type="InterPro" id="IPR025943">
    <property type="entry name" value="Sigma_54_int_dom_ATP-bd_2"/>
</dbReference>
<evidence type="ECO:0000259" key="8">
    <source>
        <dbReference type="PROSITE" id="PS50112"/>
    </source>
</evidence>
<dbReference type="InterPro" id="IPR000014">
    <property type="entry name" value="PAS"/>
</dbReference>
<dbReference type="InterPro" id="IPR009057">
    <property type="entry name" value="Homeodomain-like_sf"/>
</dbReference>
<keyword evidence="3" id="KW-0805">Transcription regulation</keyword>
<dbReference type="GO" id="GO:0043565">
    <property type="term" value="F:sequence-specific DNA binding"/>
    <property type="evidence" value="ECO:0007669"/>
    <property type="project" value="InterPro"/>
</dbReference>
<dbReference type="Proteomes" id="UP000610862">
    <property type="component" value="Unassembled WGS sequence"/>
</dbReference>
<keyword evidence="5" id="KW-0804">Transcription</keyword>
<dbReference type="SMART" id="SM00091">
    <property type="entry name" value="PAS"/>
    <property type="match status" value="1"/>
</dbReference>
<dbReference type="PROSITE" id="PS50112">
    <property type="entry name" value="PAS"/>
    <property type="match status" value="1"/>
</dbReference>
<dbReference type="PROSITE" id="PS00676">
    <property type="entry name" value="SIGMA54_INTERACT_2"/>
    <property type="match status" value="1"/>
</dbReference>
<gene>
    <name evidence="9" type="ORF">H8692_00900</name>
</gene>
<dbReference type="GO" id="GO:0005524">
    <property type="term" value="F:ATP binding"/>
    <property type="evidence" value="ECO:0007669"/>
    <property type="project" value="UniProtKB-KW"/>
</dbReference>
<dbReference type="RefSeq" id="WP_187524775.1">
    <property type="nucleotide sequence ID" value="NZ_JACRTA010000001.1"/>
</dbReference>
<feature type="domain" description="PAS" evidence="8">
    <location>
        <begin position="10"/>
        <end position="63"/>
    </location>
</feature>
<sequence>MKYSTFLKDNYDIVLDIIDKMRTGIWITDGTGEVIIVNSESVKTGGLTREEVIGRNMSELLDMGYITESAVMKTIGSHREECIVEELGAGGHCMTTSVPLFWKGSIDLIICVERNISEVERLKTLLGQQVEKKNKLQKELLRFKNQKDDLSGQFITKNINMLHIRELAENIGKIDVTVMIMGESGTGKEVIADLIHKNSSRAEAPFVKVNCAAIPETLIESEFFGYEGGAFTGAGKGGKMGLFELADGGTLFLDEVGELSVQMQSKLLRVIQDKEVRRVGGEKSVHIDIRIIAATNRDLKREVEEGRFRNDLYYRLFVVPVNIPSLRERKEDIELLARHFLDIFNSEYNLRKTISDDAVKVMESYNWPGNVRELRNVVERLSVSTARSEISAIQVEFCLNNKAPAVSDYIGTESDLYLEDIVGRYEKQVISKILEECGTITATARMLHVDKSTISRKIKKYGL</sequence>
<keyword evidence="10" id="KW-1185">Reference proteome</keyword>
<keyword evidence="4" id="KW-0238">DNA-binding</keyword>
<evidence type="ECO:0000256" key="6">
    <source>
        <dbReference type="SAM" id="Coils"/>
    </source>
</evidence>
<dbReference type="GO" id="GO:0006355">
    <property type="term" value="P:regulation of DNA-templated transcription"/>
    <property type="evidence" value="ECO:0007669"/>
    <property type="project" value="InterPro"/>
</dbReference>
<dbReference type="FunFam" id="3.40.50.300:FF:000006">
    <property type="entry name" value="DNA-binding transcriptional regulator NtrC"/>
    <property type="match status" value="1"/>
</dbReference>
<evidence type="ECO:0000256" key="2">
    <source>
        <dbReference type="ARBA" id="ARBA00022840"/>
    </source>
</evidence>
<evidence type="ECO:0000256" key="1">
    <source>
        <dbReference type="ARBA" id="ARBA00022741"/>
    </source>
</evidence>
<dbReference type="PROSITE" id="PS50045">
    <property type="entry name" value="SIGMA54_INTERACT_4"/>
    <property type="match status" value="1"/>
</dbReference>